<feature type="transmembrane region" description="Helical" evidence="1">
    <location>
        <begin position="28"/>
        <end position="45"/>
    </location>
</feature>
<evidence type="ECO:0000256" key="1">
    <source>
        <dbReference type="SAM" id="Phobius"/>
    </source>
</evidence>
<keyword evidence="1" id="KW-1133">Transmembrane helix</keyword>
<keyword evidence="1" id="KW-0812">Transmembrane</keyword>
<evidence type="ECO:0000313" key="2">
    <source>
        <dbReference type="EMBL" id="AWF96600.1"/>
    </source>
</evidence>
<dbReference type="RefSeq" id="WP_010374955.1">
    <property type="nucleotide sequence ID" value="NZ_BJEF01000003.1"/>
</dbReference>
<dbReference type="EMBL" id="JWHU01000001">
    <property type="protein sequence ID" value="KIU22731.1"/>
    <property type="molecule type" value="Genomic_DNA"/>
</dbReference>
<feature type="transmembrane region" description="Helical" evidence="1">
    <location>
        <begin position="6"/>
        <end position="21"/>
    </location>
</feature>
<dbReference type="Proteomes" id="UP000032289">
    <property type="component" value="Unassembled WGS sequence"/>
</dbReference>
<dbReference type="PATRIC" id="fig|137591.24.peg.753"/>
<dbReference type="GeneID" id="66963475"/>
<reference evidence="5 6" key="1">
    <citation type="journal article" date="2015" name="Microbiology (Mosc.)">
        <title>Genomics of the Weissella cibaria species with an examination of its metabolic traits.</title>
        <authorList>
            <person name="Lynch K.M."/>
            <person name="Lucid A."/>
            <person name="Arendt E.K."/>
            <person name="Sleator R.D."/>
            <person name="Lucey B."/>
            <person name="Coffey A."/>
        </authorList>
    </citation>
    <scope>NUCLEOTIDE SEQUENCE [LARGE SCALE GENOMIC DNA]</scope>
    <source>
        <strain evidence="4 6">AB3b</strain>
        <strain evidence="3 5">MG1</strain>
    </source>
</reference>
<dbReference type="AlphaFoldDB" id="A0A0D1M2D2"/>
<keyword evidence="1" id="KW-0472">Membrane</keyword>
<evidence type="ECO:0000313" key="6">
    <source>
        <dbReference type="Proteomes" id="UP000032289"/>
    </source>
</evidence>
<reference evidence="2 7" key="2">
    <citation type="submission" date="2017-04" db="EMBL/GenBank/DDBJ databases">
        <title>Weissella cibaria strain m2 complete genome.</title>
        <authorList>
            <person name="Pan Q."/>
            <person name="Tan M."/>
            <person name="Yao F."/>
            <person name="Su S."/>
        </authorList>
    </citation>
    <scope>NUCLEOTIDE SEQUENCE [LARGE SCALE GENOMIC DNA]</scope>
    <source>
        <strain evidence="2 7">M2</strain>
    </source>
</reference>
<dbReference type="EMBL" id="JWHT01000016">
    <property type="protein sequence ID" value="KIU25047.1"/>
    <property type="molecule type" value="Genomic_DNA"/>
</dbReference>
<sequence>MVQTIVSLVGLFVAASLIVVGKDIRRPILTIAGVLVAVAAVLYWLH</sequence>
<dbReference type="Proteomes" id="UP000244870">
    <property type="component" value="Chromosome"/>
</dbReference>
<proteinExistence type="predicted"/>
<evidence type="ECO:0000313" key="3">
    <source>
        <dbReference type="EMBL" id="KIU22731.1"/>
    </source>
</evidence>
<evidence type="ECO:0000313" key="5">
    <source>
        <dbReference type="Proteomes" id="UP000032287"/>
    </source>
</evidence>
<gene>
    <name evidence="4" type="ORF">ab3b_00772</name>
    <name evidence="2" type="ORF">B6254_2249</name>
    <name evidence="3" type="ORF">QX99_00240</name>
</gene>
<protein>
    <submittedName>
        <fullName evidence="4">Uncharacterized protein</fullName>
    </submittedName>
</protein>
<dbReference type="EMBL" id="CP020928">
    <property type="protein sequence ID" value="AWF96600.1"/>
    <property type="molecule type" value="Genomic_DNA"/>
</dbReference>
<name>A0A0D1M2D2_9LACO</name>
<accession>A0A0D1M2D2</accession>
<keyword evidence="5" id="KW-1185">Reference proteome</keyword>
<evidence type="ECO:0000313" key="4">
    <source>
        <dbReference type="EMBL" id="KIU25047.1"/>
    </source>
</evidence>
<dbReference type="Proteomes" id="UP000032287">
    <property type="component" value="Unassembled WGS sequence"/>
</dbReference>
<organism evidence="4 6">
    <name type="scientific">Weissella cibaria</name>
    <dbReference type="NCBI Taxonomy" id="137591"/>
    <lineage>
        <taxon>Bacteria</taxon>
        <taxon>Bacillati</taxon>
        <taxon>Bacillota</taxon>
        <taxon>Bacilli</taxon>
        <taxon>Lactobacillales</taxon>
        <taxon>Lactobacillaceae</taxon>
        <taxon>Weissella</taxon>
    </lineage>
</organism>
<evidence type="ECO:0000313" key="7">
    <source>
        <dbReference type="Proteomes" id="UP000244870"/>
    </source>
</evidence>